<sequence length="253" mass="29671">MQPTKIVNCALNTTVSQTRLNTVYNNCQSHLTDNYKVFSEEVSTQQILNSLTQIFSTFQLEQSKTQSPLTSSVQDSDIPIQSLNFQPQILPCPMKQNKSFQEYETYFQSLQSPEYQFSRDPNIQKAYKCWSRIEDEELKKLVQSKKKQTWDEIAVNLQHLVPRQPPRTGLMCNQRWNRVVNPKYSKGKWEIEEDLRLLEVLKTTPVGKWQLIAGKMPGRSDVQVRHRAIWHCEWFALNGAPKEYLDMKEKKIQ</sequence>
<dbReference type="InterPro" id="IPR017930">
    <property type="entry name" value="Myb_dom"/>
</dbReference>
<keyword evidence="2 7" id="KW-0238">DNA-binding</keyword>
<evidence type="ECO:0000256" key="2">
    <source>
        <dbReference type="ARBA" id="ARBA00023125"/>
    </source>
</evidence>
<feature type="domain" description="HTH myb-type" evidence="6">
    <location>
        <begin position="181"/>
        <end position="236"/>
    </location>
</feature>
<dbReference type="InterPro" id="IPR051575">
    <property type="entry name" value="Myb-like_DNA-bd"/>
</dbReference>
<evidence type="ECO:0000313" key="9">
    <source>
        <dbReference type="Proteomes" id="UP001642409"/>
    </source>
</evidence>
<dbReference type="PANTHER" id="PTHR46621">
    <property type="entry name" value="SNRNA-ACTIVATING PROTEIN COMPLEX SUBUNIT 4"/>
    <property type="match status" value="1"/>
</dbReference>
<dbReference type="Proteomes" id="UP001642409">
    <property type="component" value="Unassembled WGS sequence"/>
</dbReference>
<protein>
    <submittedName>
        <fullName evidence="7">Myb-like DNA-binding domain-containing protein</fullName>
    </submittedName>
    <submittedName>
        <fullName evidence="8">Myb-like_DNA-binding domain-containing protein</fullName>
    </submittedName>
</protein>
<dbReference type="SMART" id="SM00717">
    <property type="entry name" value="SANT"/>
    <property type="match status" value="2"/>
</dbReference>
<evidence type="ECO:0000256" key="1">
    <source>
        <dbReference type="ARBA" id="ARBA00023015"/>
    </source>
</evidence>
<dbReference type="EMBL" id="CAXDID020000524">
    <property type="protein sequence ID" value="CAL6099872.1"/>
    <property type="molecule type" value="Genomic_DNA"/>
</dbReference>
<evidence type="ECO:0000256" key="4">
    <source>
        <dbReference type="ARBA" id="ARBA00023242"/>
    </source>
</evidence>
<organism evidence="7">
    <name type="scientific">Hexamita inflata</name>
    <dbReference type="NCBI Taxonomy" id="28002"/>
    <lineage>
        <taxon>Eukaryota</taxon>
        <taxon>Metamonada</taxon>
        <taxon>Diplomonadida</taxon>
        <taxon>Hexamitidae</taxon>
        <taxon>Hexamitinae</taxon>
        <taxon>Hexamita</taxon>
    </lineage>
</organism>
<evidence type="ECO:0000313" key="8">
    <source>
        <dbReference type="EMBL" id="CAL6099872.1"/>
    </source>
</evidence>
<evidence type="ECO:0000313" key="7">
    <source>
        <dbReference type="EMBL" id="CAI9932702.1"/>
    </source>
</evidence>
<dbReference type="CDD" id="cd00167">
    <property type="entry name" value="SANT"/>
    <property type="match status" value="2"/>
</dbReference>
<dbReference type="EMBL" id="CATOUU010000522">
    <property type="protein sequence ID" value="CAI9932702.1"/>
    <property type="molecule type" value="Genomic_DNA"/>
</dbReference>
<dbReference type="AlphaFoldDB" id="A0AA86PB83"/>
<dbReference type="GO" id="GO:0019185">
    <property type="term" value="C:snRNA-activating protein complex"/>
    <property type="evidence" value="ECO:0007669"/>
    <property type="project" value="TreeGrafter"/>
</dbReference>
<proteinExistence type="predicted"/>
<keyword evidence="9" id="KW-1185">Reference proteome</keyword>
<evidence type="ECO:0000259" key="6">
    <source>
        <dbReference type="PROSITE" id="PS51294"/>
    </source>
</evidence>
<dbReference type="GO" id="GO:0001006">
    <property type="term" value="F:RNA polymerase III type 3 promoter sequence-specific DNA binding"/>
    <property type="evidence" value="ECO:0007669"/>
    <property type="project" value="TreeGrafter"/>
</dbReference>
<dbReference type="GO" id="GO:0042796">
    <property type="term" value="P:snRNA transcription by RNA polymerase III"/>
    <property type="evidence" value="ECO:0007669"/>
    <property type="project" value="TreeGrafter"/>
</dbReference>
<dbReference type="PROSITE" id="PS50090">
    <property type="entry name" value="MYB_LIKE"/>
    <property type="match status" value="2"/>
</dbReference>
<dbReference type="InterPro" id="IPR001005">
    <property type="entry name" value="SANT/Myb"/>
</dbReference>
<reference evidence="7" key="1">
    <citation type="submission" date="2023-06" db="EMBL/GenBank/DDBJ databases">
        <authorList>
            <person name="Kurt Z."/>
        </authorList>
    </citation>
    <scope>NUCLEOTIDE SEQUENCE</scope>
</reference>
<keyword evidence="4" id="KW-0539">Nucleus</keyword>
<evidence type="ECO:0000259" key="5">
    <source>
        <dbReference type="PROSITE" id="PS50090"/>
    </source>
</evidence>
<feature type="domain" description="Myb-like" evidence="5">
    <location>
        <begin position="130"/>
        <end position="180"/>
    </location>
</feature>
<dbReference type="PROSITE" id="PS51294">
    <property type="entry name" value="HTH_MYB"/>
    <property type="match status" value="1"/>
</dbReference>
<dbReference type="InterPro" id="IPR009057">
    <property type="entry name" value="Homeodomain-like_sf"/>
</dbReference>
<feature type="domain" description="Myb-like" evidence="5">
    <location>
        <begin position="181"/>
        <end position="227"/>
    </location>
</feature>
<dbReference type="PANTHER" id="PTHR46621:SF1">
    <property type="entry name" value="SNRNA-ACTIVATING PROTEIN COMPLEX SUBUNIT 4"/>
    <property type="match status" value="1"/>
</dbReference>
<keyword evidence="1" id="KW-0805">Transcription regulation</keyword>
<dbReference type="GO" id="GO:0000978">
    <property type="term" value="F:RNA polymerase II cis-regulatory region sequence-specific DNA binding"/>
    <property type="evidence" value="ECO:0007669"/>
    <property type="project" value="TreeGrafter"/>
</dbReference>
<gene>
    <name evidence="7" type="ORF">HINF_LOCUS20347</name>
    <name evidence="8" type="ORF">HINF_LOCUS70289</name>
</gene>
<accession>A0AA86PB83</accession>
<name>A0AA86PB83_9EUKA</name>
<dbReference type="GO" id="GO:0042795">
    <property type="term" value="P:snRNA transcription by RNA polymerase II"/>
    <property type="evidence" value="ECO:0007669"/>
    <property type="project" value="TreeGrafter"/>
</dbReference>
<reference evidence="8 9" key="2">
    <citation type="submission" date="2024-07" db="EMBL/GenBank/DDBJ databases">
        <authorList>
            <person name="Akdeniz Z."/>
        </authorList>
    </citation>
    <scope>NUCLEOTIDE SEQUENCE [LARGE SCALE GENOMIC DNA]</scope>
</reference>
<evidence type="ECO:0000256" key="3">
    <source>
        <dbReference type="ARBA" id="ARBA00023163"/>
    </source>
</evidence>
<dbReference type="Pfam" id="PF13921">
    <property type="entry name" value="Myb_DNA-bind_6"/>
    <property type="match status" value="1"/>
</dbReference>
<dbReference type="Gene3D" id="1.10.10.60">
    <property type="entry name" value="Homeodomain-like"/>
    <property type="match status" value="2"/>
</dbReference>
<comment type="caution">
    <text evidence="7">The sequence shown here is derived from an EMBL/GenBank/DDBJ whole genome shotgun (WGS) entry which is preliminary data.</text>
</comment>
<dbReference type="SUPFAM" id="SSF46689">
    <property type="entry name" value="Homeodomain-like"/>
    <property type="match status" value="1"/>
</dbReference>
<keyword evidence="3" id="KW-0804">Transcription</keyword>